<dbReference type="AlphaFoldDB" id="H8IAQ5"/>
<dbReference type="eggNOG" id="arCOG00547">
    <property type="taxonomic scope" value="Archaea"/>
</dbReference>
<protein>
    <submittedName>
        <fullName evidence="1">Hydrolase of the metallo-beta-lactamase superfamily</fullName>
    </submittedName>
</protein>
<dbReference type="SUPFAM" id="SSF56281">
    <property type="entry name" value="Metallo-hydrolase/oxidoreductase"/>
    <property type="match status" value="1"/>
</dbReference>
<evidence type="ECO:0000313" key="2">
    <source>
        <dbReference type="Proteomes" id="UP000005233"/>
    </source>
</evidence>
<dbReference type="GO" id="GO:0016787">
    <property type="term" value="F:hydrolase activity"/>
    <property type="evidence" value="ECO:0007669"/>
    <property type="project" value="UniProtKB-KW"/>
</dbReference>
<dbReference type="RefSeq" id="WP_014406391.1">
    <property type="nucleotide sequence ID" value="NC_017034.1"/>
</dbReference>
<proteinExistence type="predicted"/>
<reference evidence="1 2" key="1">
    <citation type="journal article" date="2012" name="J. Bacteriol.">
        <title>Complete genome sequence of a thermophilic methanogen, Methanocella conradii HZ254, isolated from Chinese rice field soil.</title>
        <authorList>
            <person name="Lu Z."/>
            <person name="Lu Y."/>
        </authorList>
    </citation>
    <scope>NUCLEOTIDE SEQUENCE [LARGE SCALE GENOMIC DNA]</scope>
    <source>
        <strain evidence="2">DSM 24694 / JCM 17849 / CGMCC 1.5162 / HZ254</strain>
    </source>
</reference>
<evidence type="ECO:0000313" key="1">
    <source>
        <dbReference type="EMBL" id="AFD00560.1"/>
    </source>
</evidence>
<dbReference type="InterPro" id="IPR036866">
    <property type="entry name" value="RibonucZ/Hydroxyglut_hydro"/>
</dbReference>
<dbReference type="STRING" id="1041930.Mtc_1817"/>
<organism evidence="1 2">
    <name type="scientific">Methanocella conradii (strain DSM 24694 / JCM 17849 / CGMCC 1.5162 / HZ254)</name>
    <dbReference type="NCBI Taxonomy" id="1041930"/>
    <lineage>
        <taxon>Archaea</taxon>
        <taxon>Methanobacteriati</taxon>
        <taxon>Methanobacteriota</taxon>
        <taxon>Stenosarchaea group</taxon>
        <taxon>Methanomicrobia</taxon>
        <taxon>Methanocellales</taxon>
        <taxon>Methanocellaceae</taxon>
        <taxon>Methanocella</taxon>
    </lineage>
</organism>
<keyword evidence="1" id="KW-0378">Hydrolase</keyword>
<dbReference type="GeneID" id="11971963"/>
<dbReference type="OrthoDB" id="40950at2157"/>
<dbReference type="EMBL" id="CP003243">
    <property type="protein sequence ID" value="AFD00560.1"/>
    <property type="molecule type" value="Genomic_DNA"/>
</dbReference>
<dbReference type="PANTHER" id="PTHR43694:SF1">
    <property type="entry name" value="RIBONUCLEASE J"/>
    <property type="match status" value="1"/>
</dbReference>
<dbReference type="Gene3D" id="3.60.15.10">
    <property type="entry name" value="Ribonuclease Z/Hydroxyacylglutathione hydrolase-like"/>
    <property type="match status" value="1"/>
</dbReference>
<dbReference type="HOGENOM" id="CLU_031965_0_0_2"/>
<gene>
    <name evidence="1" type="ordered locus">Mtc_1817</name>
</gene>
<keyword evidence="2" id="KW-1185">Reference proteome</keyword>
<accession>H8IAQ5</accession>
<sequence length="509" mass="57219">MASITIYDGAESIGGNKIYVEDGGRGVFLDFGMNFARRNAFFDEFLSERDGRGIHDLIKLGMIPRIDVYRRDLIPSDLDELVPSFSRLRPEAVLLSHAHLDHSGNMGLLDPAIPIMASATSVAILKAMRDVGPADVTQDVAYISLRKREGNGLFLKTDRKEAYKGRQFCCPEGCRSELCDFLSDRPGSGGKNTKAFDGCGICEELSLPFEVKSYNVNHSIYGALAYVLRSDEVSIAYSGDFRIGDDAKQLPDFMREAKNASVLIIEGTRAGREGDAEVTEPMVYDTCRAAVEDTKGLIIADFSSKNFERLETFRRIAGETGRQLVVTAKDAYALYAMECADGVCRTKGLLVYDEISDKTRRKYETDTLASKCPIEYVGHRQIHDDPDRYILCFSFFDMKHLLDIWPEGGSYIYSACEAFTEEQEIDFVKLKNWLDFFKIRPHGFRFTDDGLVFEKGYHASGHASLRELAFVIDKVDPDALIPVHTENHKWFAENWGHVRPVKNGEMLTL</sequence>
<dbReference type="PANTHER" id="PTHR43694">
    <property type="entry name" value="RIBONUCLEASE J"/>
    <property type="match status" value="1"/>
</dbReference>
<name>H8IAQ5_METCZ</name>
<dbReference type="KEGG" id="mez:Mtc_1817"/>
<dbReference type="Proteomes" id="UP000005233">
    <property type="component" value="Chromosome"/>
</dbReference>